<protein>
    <submittedName>
        <fullName evidence="2">Uncharacterized protein</fullName>
    </submittedName>
</protein>
<evidence type="ECO:0000313" key="3">
    <source>
        <dbReference type="Proteomes" id="UP000770015"/>
    </source>
</evidence>
<dbReference type="EMBL" id="JAGSXJ010000008">
    <property type="protein sequence ID" value="KAH6689017.1"/>
    <property type="molecule type" value="Genomic_DNA"/>
</dbReference>
<reference evidence="2" key="1">
    <citation type="journal article" date="2021" name="Nat. Commun.">
        <title>Genetic determinants of endophytism in the Arabidopsis root mycobiome.</title>
        <authorList>
            <person name="Mesny F."/>
            <person name="Miyauchi S."/>
            <person name="Thiergart T."/>
            <person name="Pickel B."/>
            <person name="Atanasova L."/>
            <person name="Karlsson M."/>
            <person name="Huettel B."/>
            <person name="Barry K.W."/>
            <person name="Haridas S."/>
            <person name="Chen C."/>
            <person name="Bauer D."/>
            <person name="Andreopoulos W."/>
            <person name="Pangilinan J."/>
            <person name="LaButti K."/>
            <person name="Riley R."/>
            <person name="Lipzen A."/>
            <person name="Clum A."/>
            <person name="Drula E."/>
            <person name="Henrissat B."/>
            <person name="Kohler A."/>
            <person name="Grigoriev I.V."/>
            <person name="Martin F.M."/>
            <person name="Hacquard S."/>
        </authorList>
    </citation>
    <scope>NUCLEOTIDE SEQUENCE</scope>
    <source>
        <strain evidence="2">MPI-SDFR-AT-0117</strain>
    </source>
</reference>
<name>A0A9P9AC57_9PEZI</name>
<dbReference type="AlphaFoldDB" id="A0A9P9AC57"/>
<keyword evidence="3" id="KW-1185">Reference proteome</keyword>
<dbReference type="Proteomes" id="UP000770015">
    <property type="component" value="Unassembled WGS sequence"/>
</dbReference>
<accession>A0A9P9AC57</accession>
<organism evidence="2 3">
    <name type="scientific">Plectosphaerella plurivora</name>
    <dbReference type="NCBI Taxonomy" id="936078"/>
    <lineage>
        <taxon>Eukaryota</taxon>
        <taxon>Fungi</taxon>
        <taxon>Dikarya</taxon>
        <taxon>Ascomycota</taxon>
        <taxon>Pezizomycotina</taxon>
        <taxon>Sordariomycetes</taxon>
        <taxon>Hypocreomycetidae</taxon>
        <taxon>Glomerellales</taxon>
        <taxon>Plectosphaerellaceae</taxon>
        <taxon>Plectosphaerella</taxon>
    </lineage>
</organism>
<evidence type="ECO:0000313" key="2">
    <source>
        <dbReference type="EMBL" id="KAH6689017.1"/>
    </source>
</evidence>
<gene>
    <name evidence="2" type="ORF">F5X68DRAFT_76458</name>
</gene>
<evidence type="ECO:0000256" key="1">
    <source>
        <dbReference type="SAM" id="MobiDB-lite"/>
    </source>
</evidence>
<comment type="caution">
    <text evidence="2">The sequence shown here is derived from an EMBL/GenBank/DDBJ whole genome shotgun (WGS) entry which is preliminary data.</text>
</comment>
<feature type="region of interest" description="Disordered" evidence="1">
    <location>
        <begin position="82"/>
        <end position="124"/>
    </location>
</feature>
<sequence>MSVLPRCAAAFPLPSLLLANEKGSAHAVTRLPVSLARQGQGKLLIDSVQIIHLPPSFQRCASSAGSVSCKELSTGVVSFASRSRVKRPDDRLPPSTHAQSGRGTWPPHPPTTRGPSAMCCNHSH</sequence>
<proteinExistence type="predicted"/>